<dbReference type="GO" id="GO:0005886">
    <property type="term" value="C:plasma membrane"/>
    <property type="evidence" value="ECO:0007669"/>
    <property type="project" value="UniProtKB-SubCell"/>
</dbReference>
<keyword evidence="4" id="KW-0732">Signal</keyword>
<dbReference type="EMBL" id="LIHL02000007">
    <property type="protein sequence ID" value="KAF5466553.1"/>
    <property type="molecule type" value="Genomic_DNA"/>
</dbReference>
<dbReference type="PROSITE" id="PS51485">
    <property type="entry name" value="PHYTOCYANIN"/>
    <property type="match status" value="1"/>
</dbReference>
<accession>A0A833XHG3</accession>
<dbReference type="PANTHER" id="PTHR33021">
    <property type="entry name" value="BLUE COPPER PROTEIN"/>
    <property type="match status" value="1"/>
</dbReference>
<dbReference type="Proteomes" id="UP000619265">
    <property type="component" value="Unassembled WGS sequence"/>
</dbReference>
<dbReference type="InterPro" id="IPR041846">
    <property type="entry name" value="ENL_dom"/>
</dbReference>
<keyword evidence="10" id="KW-1133">Transmembrane helix</keyword>
<proteinExistence type="inferred from homology"/>
<dbReference type="GO" id="GO:0098552">
    <property type="term" value="C:side of membrane"/>
    <property type="evidence" value="ECO:0007669"/>
    <property type="project" value="UniProtKB-KW"/>
</dbReference>
<evidence type="ECO:0000256" key="8">
    <source>
        <dbReference type="ARBA" id="ARBA00023288"/>
    </source>
</evidence>
<protein>
    <recommendedName>
        <fullName evidence="11">Phytocyanin domain-containing protein</fullName>
    </recommendedName>
</protein>
<dbReference type="PANTHER" id="PTHR33021:SF234">
    <property type="entry name" value="EARLY NODULIN-LIKE PROTEIN 7"/>
    <property type="match status" value="1"/>
</dbReference>
<evidence type="ECO:0000256" key="4">
    <source>
        <dbReference type="ARBA" id="ARBA00022729"/>
    </source>
</evidence>
<sequence length="213" mass="23276">IHLITLFFHEPHCITKLLQSPRRMKNTNAASLFALFCTSVMAILVATSVPVQAVEEFKVGDVLGWIEPDANHTSLYSQWAARNRFHVGDSLSFEYKNDSVLVVNKYEYYHCNTSKPIAAFINGKSVVKLDRPGPFYFISGVPDHCKNGQRLFIDVMSPHPISPSPPSIAFPPALDEGPSPSPSPSSGVPVSVTICSVFMAVTATFVTFLCSAA</sequence>
<evidence type="ECO:0000259" key="11">
    <source>
        <dbReference type="PROSITE" id="PS51485"/>
    </source>
</evidence>
<keyword evidence="8" id="KW-0449">Lipoprotein</keyword>
<reference evidence="12" key="1">
    <citation type="submission" date="2015-10" db="EMBL/GenBank/DDBJ databases">
        <authorList>
            <person name="Martinez-Garcia P.J."/>
            <person name="Crepeau M.W."/>
            <person name="Puiu D."/>
            <person name="Gonzalez-Ibeas D."/>
            <person name="Whalen J."/>
            <person name="Stevens K."/>
            <person name="Paul R."/>
            <person name="Butterfield T."/>
            <person name="Britton M."/>
            <person name="Reagan R."/>
            <person name="Chakraborty S."/>
            <person name="Walawage S.L."/>
            <person name="Vasquez-Gross H.A."/>
            <person name="Cardeno C."/>
            <person name="Famula R."/>
            <person name="Pratt K."/>
            <person name="Kuruganti S."/>
            <person name="Aradhya M.K."/>
            <person name="Leslie C.A."/>
            <person name="Dandekar A.M."/>
            <person name="Salzberg S.L."/>
            <person name="Wegrzyn J.L."/>
            <person name="Langley C.H."/>
            <person name="Neale D.B."/>
        </authorList>
    </citation>
    <scope>NUCLEOTIDE SEQUENCE</scope>
    <source>
        <tissue evidence="12">Leaves</tissue>
    </source>
</reference>
<dbReference type="SUPFAM" id="SSF49503">
    <property type="entry name" value="Cupredoxins"/>
    <property type="match status" value="1"/>
</dbReference>
<feature type="domain" description="Phytocyanin" evidence="11">
    <location>
        <begin position="55"/>
        <end position="157"/>
    </location>
</feature>
<evidence type="ECO:0000256" key="6">
    <source>
        <dbReference type="ARBA" id="ARBA00023157"/>
    </source>
</evidence>
<evidence type="ECO:0000256" key="9">
    <source>
        <dbReference type="ARBA" id="ARBA00035011"/>
    </source>
</evidence>
<name>A0A833XHG3_JUGRE</name>
<dbReference type="InterPro" id="IPR039391">
    <property type="entry name" value="Phytocyanin-like"/>
</dbReference>
<evidence type="ECO:0000256" key="1">
    <source>
        <dbReference type="ARBA" id="ARBA00004609"/>
    </source>
</evidence>
<evidence type="ECO:0000256" key="5">
    <source>
        <dbReference type="ARBA" id="ARBA00023136"/>
    </source>
</evidence>
<gene>
    <name evidence="12" type="ORF">F2P56_016471</name>
</gene>
<evidence type="ECO:0000256" key="7">
    <source>
        <dbReference type="ARBA" id="ARBA00023180"/>
    </source>
</evidence>
<feature type="transmembrane region" description="Helical" evidence="10">
    <location>
        <begin position="188"/>
        <end position="210"/>
    </location>
</feature>
<dbReference type="Pfam" id="PF02298">
    <property type="entry name" value="Cu_bind_like"/>
    <property type="match status" value="1"/>
</dbReference>
<dbReference type="AlphaFoldDB" id="A0A833XHG3"/>
<comment type="similarity">
    <text evidence="9">Belongs to the early nodulin-like (ENODL) family.</text>
</comment>
<keyword evidence="5 10" id="KW-0472">Membrane</keyword>
<dbReference type="InterPro" id="IPR003245">
    <property type="entry name" value="Phytocyanin_dom"/>
</dbReference>
<dbReference type="InterPro" id="IPR008972">
    <property type="entry name" value="Cupredoxin"/>
</dbReference>
<evidence type="ECO:0000313" key="12">
    <source>
        <dbReference type="EMBL" id="KAF5466553.1"/>
    </source>
</evidence>
<comment type="subcellular location">
    <subcellularLocation>
        <location evidence="1">Cell membrane</location>
        <topology evidence="1">Lipid-anchor</topology>
        <topology evidence="1">GPI-anchor</topology>
    </subcellularLocation>
</comment>
<keyword evidence="3" id="KW-0336">GPI-anchor</keyword>
<keyword evidence="2" id="KW-1003">Cell membrane</keyword>
<dbReference type="CDD" id="cd11019">
    <property type="entry name" value="OsENODL1_like"/>
    <property type="match status" value="1"/>
</dbReference>
<organism evidence="12 13">
    <name type="scientific">Juglans regia</name>
    <name type="common">English walnut</name>
    <dbReference type="NCBI Taxonomy" id="51240"/>
    <lineage>
        <taxon>Eukaryota</taxon>
        <taxon>Viridiplantae</taxon>
        <taxon>Streptophyta</taxon>
        <taxon>Embryophyta</taxon>
        <taxon>Tracheophyta</taxon>
        <taxon>Spermatophyta</taxon>
        <taxon>Magnoliopsida</taxon>
        <taxon>eudicotyledons</taxon>
        <taxon>Gunneridae</taxon>
        <taxon>Pentapetalae</taxon>
        <taxon>rosids</taxon>
        <taxon>fabids</taxon>
        <taxon>Fagales</taxon>
        <taxon>Juglandaceae</taxon>
        <taxon>Juglans</taxon>
    </lineage>
</organism>
<dbReference type="Gene3D" id="2.60.40.420">
    <property type="entry name" value="Cupredoxins - blue copper proteins"/>
    <property type="match status" value="1"/>
</dbReference>
<dbReference type="GO" id="GO:0009055">
    <property type="term" value="F:electron transfer activity"/>
    <property type="evidence" value="ECO:0007669"/>
    <property type="project" value="InterPro"/>
</dbReference>
<evidence type="ECO:0000256" key="2">
    <source>
        <dbReference type="ARBA" id="ARBA00022475"/>
    </source>
</evidence>
<keyword evidence="7" id="KW-0325">Glycoprotein</keyword>
<feature type="non-terminal residue" evidence="12">
    <location>
        <position position="1"/>
    </location>
</feature>
<evidence type="ECO:0000256" key="10">
    <source>
        <dbReference type="SAM" id="Phobius"/>
    </source>
</evidence>
<evidence type="ECO:0000313" key="13">
    <source>
        <dbReference type="Proteomes" id="UP000619265"/>
    </source>
</evidence>
<feature type="transmembrane region" description="Helical" evidence="10">
    <location>
        <begin position="29"/>
        <end position="49"/>
    </location>
</feature>
<reference evidence="12" key="2">
    <citation type="submission" date="2020-03" db="EMBL/GenBank/DDBJ databases">
        <title>Walnut 2.0.</title>
        <authorList>
            <person name="Marrano A."/>
            <person name="Britton M."/>
            <person name="Zimin A.V."/>
            <person name="Zaini P.A."/>
            <person name="Workman R."/>
            <person name="Puiu D."/>
            <person name="Bianco L."/>
            <person name="Allen B.J."/>
            <person name="Troggio M."/>
            <person name="Leslie C.A."/>
            <person name="Timp W."/>
            <person name="Dendekar A."/>
            <person name="Salzberg S.L."/>
            <person name="Neale D.B."/>
        </authorList>
    </citation>
    <scope>NUCLEOTIDE SEQUENCE</scope>
    <source>
        <tissue evidence="12">Leaves</tissue>
    </source>
</reference>
<comment type="caution">
    <text evidence="12">The sequence shown here is derived from an EMBL/GenBank/DDBJ whole genome shotgun (WGS) entry which is preliminary data.</text>
</comment>
<evidence type="ECO:0000256" key="3">
    <source>
        <dbReference type="ARBA" id="ARBA00022622"/>
    </source>
</evidence>
<keyword evidence="10" id="KW-0812">Transmembrane</keyword>
<keyword evidence="6" id="KW-1015">Disulfide bond</keyword>
<dbReference type="Gramene" id="Jr07_29340_p1">
    <property type="protein sequence ID" value="cds.Jr07_29340_p1"/>
    <property type="gene ID" value="Jr07_29340"/>
</dbReference>
<dbReference type="FunFam" id="2.60.40.420:FF:000010">
    <property type="entry name" value="Early nodulin-like protein 1"/>
    <property type="match status" value="1"/>
</dbReference>